<comment type="catalytic activity">
    <reaction evidence="11">
        <text>N-terminal L-seryl-[histone H4] + acetyl-CoA = N-terminal N(alpha)-acetyl-L-seryl-[histone H4] + CoA + H(+)</text>
        <dbReference type="Rhea" id="RHEA:50596"/>
        <dbReference type="Rhea" id="RHEA-COMP:12740"/>
        <dbReference type="Rhea" id="RHEA-COMP:12743"/>
        <dbReference type="ChEBI" id="CHEBI:15378"/>
        <dbReference type="ChEBI" id="CHEBI:57287"/>
        <dbReference type="ChEBI" id="CHEBI:57288"/>
        <dbReference type="ChEBI" id="CHEBI:64738"/>
        <dbReference type="ChEBI" id="CHEBI:83690"/>
        <dbReference type="EC" id="2.3.1.257"/>
    </reaction>
</comment>
<dbReference type="PROSITE" id="PS51186">
    <property type="entry name" value="GNAT"/>
    <property type="match status" value="1"/>
</dbReference>
<dbReference type="CDD" id="cd04301">
    <property type="entry name" value="NAT_SF"/>
    <property type="match status" value="1"/>
</dbReference>
<sequence>MKSSYEQSKNGWNPRLKKRELLNDREMKYLIMFTKEDDIPVSFISFKFDVEENMRDEFDYVVYCYEVQISQKFRSLGLGSFMMNLIEELGRAWLMEKLMLTVFTFNNRAISFYENIGFEIDPISPNYPTNKSTYEGEDYQIMSKLLD</sequence>
<dbReference type="InterPro" id="IPR000182">
    <property type="entry name" value="GNAT_dom"/>
</dbReference>
<organism evidence="13 14">
    <name type="scientific">Conidiobolus coronatus (strain ATCC 28846 / CBS 209.66 / NRRL 28638)</name>
    <name type="common">Delacroixia coronata</name>
    <dbReference type="NCBI Taxonomy" id="796925"/>
    <lineage>
        <taxon>Eukaryota</taxon>
        <taxon>Fungi</taxon>
        <taxon>Fungi incertae sedis</taxon>
        <taxon>Zoopagomycota</taxon>
        <taxon>Entomophthoromycotina</taxon>
        <taxon>Entomophthoromycetes</taxon>
        <taxon>Entomophthorales</taxon>
        <taxon>Ancylistaceae</taxon>
        <taxon>Conidiobolus</taxon>
    </lineage>
</organism>
<dbReference type="GO" id="GO:0043998">
    <property type="term" value="F:histone H2A acetyltransferase activity"/>
    <property type="evidence" value="ECO:0007669"/>
    <property type="project" value="InterPro"/>
</dbReference>
<evidence type="ECO:0000256" key="7">
    <source>
        <dbReference type="ARBA" id="ARBA00022679"/>
    </source>
</evidence>
<dbReference type="STRING" id="796925.A0A137P7H7"/>
<dbReference type="GO" id="GO:0005737">
    <property type="term" value="C:cytoplasm"/>
    <property type="evidence" value="ECO:0007669"/>
    <property type="project" value="UniProtKB-SubCell"/>
</dbReference>
<keyword evidence="9 13" id="KW-0012">Acyltransferase</keyword>
<evidence type="ECO:0000256" key="11">
    <source>
        <dbReference type="ARBA" id="ARBA00049524"/>
    </source>
</evidence>
<evidence type="ECO:0000313" key="13">
    <source>
        <dbReference type="EMBL" id="KXN70894.1"/>
    </source>
</evidence>
<name>A0A137P7H7_CONC2</name>
<dbReference type="InterPro" id="IPR039949">
    <property type="entry name" value="NAA40"/>
</dbReference>
<evidence type="ECO:0000256" key="9">
    <source>
        <dbReference type="ARBA" id="ARBA00023315"/>
    </source>
</evidence>
<evidence type="ECO:0000256" key="3">
    <source>
        <dbReference type="ARBA" id="ARBA00008870"/>
    </source>
</evidence>
<evidence type="ECO:0000256" key="1">
    <source>
        <dbReference type="ARBA" id="ARBA00004123"/>
    </source>
</evidence>
<dbReference type="InterPro" id="IPR016181">
    <property type="entry name" value="Acyl_CoA_acyltransferase"/>
</dbReference>
<dbReference type="PANTHER" id="PTHR20531">
    <property type="entry name" value="N-ALPHA-ACETYLTRANSFERASE 40"/>
    <property type="match status" value="1"/>
</dbReference>
<protein>
    <recommendedName>
        <fullName evidence="5">N-alpha-acetyltransferase 40</fullName>
        <ecNumber evidence="4">2.3.1.257</ecNumber>
    </recommendedName>
</protein>
<evidence type="ECO:0000256" key="6">
    <source>
        <dbReference type="ARBA" id="ARBA00022490"/>
    </source>
</evidence>
<dbReference type="AlphaFoldDB" id="A0A137P7H7"/>
<proteinExistence type="inferred from homology"/>
<keyword evidence="6" id="KW-0963">Cytoplasm</keyword>
<gene>
    <name evidence="13" type="ORF">CONCODRAFT_6520</name>
</gene>
<keyword evidence="7 13" id="KW-0808">Transferase</keyword>
<dbReference type="GO" id="GO:0010485">
    <property type="term" value="F:histone H4 acetyltransferase activity"/>
    <property type="evidence" value="ECO:0007669"/>
    <property type="project" value="InterPro"/>
</dbReference>
<comment type="catalytic activity">
    <reaction evidence="10">
        <text>N-terminal L-seryl-[histone H2A] + acetyl-CoA = N-terminal N(alpha)-acetyl-L-seryl-[histone H2A] + CoA + H(+)</text>
        <dbReference type="Rhea" id="RHEA:50600"/>
        <dbReference type="Rhea" id="RHEA-COMP:12742"/>
        <dbReference type="Rhea" id="RHEA-COMP:12744"/>
        <dbReference type="ChEBI" id="CHEBI:15378"/>
        <dbReference type="ChEBI" id="CHEBI:57287"/>
        <dbReference type="ChEBI" id="CHEBI:57288"/>
        <dbReference type="ChEBI" id="CHEBI:64738"/>
        <dbReference type="ChEBI" id="CHEBI:83690"/>
        <dbReference type="EC" id="2.3.1.257"/>
    </reaction>
</comment>
<dbReference type="GO" id="GO:1990189">
    <property type="term" value="F:protein N-terminal-serine acetyltransferase activity"/>
    <property type="evidence" value="ECO:0007669"/>
    <property type="project" value="UniProtKB-EC"/>
</dbReference>
<evidence type="ECO:0000256" key="4">
    <source>
        <dbReference type="ARBA" id="ARBA00012950"/>
    </source>
</evidence>
<evidence type="ECO:0000256" key="5">
    <source>
        <dbReference type="ARBA" id="ARBA00015043"/>
    </source>
</evidence>
<evidence type="ECO:0000259" key="12">
    <source>
        <dbReference type="PROSITE" id="PS51186"/>
    </source>
</evidence>
<dbReference type="EC" id="2.3.1.257" evidence="4"/>
<comment type="similarity">
    <text evidence="3">Belongs to the acetyltransferase family. NAA40 subfamily.</text>
</comment>
<keyword evidence="14" id="KW-1185">Reference proteome</keyword>
<evidence type="ECO:0000256" key="8">
    <source>
        <dbReference type="ARBA" id="ARBA00023242"/>
    </source>
</evidence>
<dbReference type="GO" id="GO:0005634">
    <property type="term" value="C:nucleus"/>
    <property type="evidence" value="ECO:0007669"/>
    <property type="project" value="UniProtKB-SubCell"/>
</dbReference>
<evidence type="ECO:0000256" key="10">
    <source>
        <dbReference type="ARBA" id="ARBA00047821"/>
    </source>
</evidence>
<accession>A0A137P7H7</accession>
<dbReference type="PANTHER" id="PTHR20531:SF1">
    <property type="entry name" value="N-ALPHA-ACETYLTRANSFERASE 40"/>
    <property type="match status" value="1"/>
</dbReference>
<dbReference type="OMA" id="HRNARFI"/>
<dbReference type="EMBL" id="KQ964490">
    <property type="protein sequence ID" value="KXN70894.1"/>
    <property type="molecule type" value="Genomic_DNA"/>
</dbReference>
<dbReference type="OrthoDB" id="424551at2759"/>
<dbReference type="Proteomes" id="UP000070444">
    <property type="component" value="Unassembled WGS sequence"/>
</dbReference>
<keyword evidence="8" id="KW-0539">Nucleus</keyword>
<evidence type="ECO:0000313" key="14">
    <source>
        <dbReference type="Proteomes" id="UP000070444"/>
    </source>
</evidence>
<comment type="subcellular location">
    <subcellularLocation>
        <location evidence="2">Cytoplasm</location>
    </subcellularLocation>
    <subcellularLocation>
        <location evidence="1">Nucleus</location>
    </subcellularLocation>
</comment>
<dbReference type="SUPFAM" id="SSF55729">
    <property type="entry name" value="Acyl-CoA N-acyltransferases (Nat)"/>
    <property type="match status" value="1"/>
</dbReference>
<dbReference type="Gene3D" id="3.40.630.30">
    <property type="match status" value="1"/>
</dbReference>
<feature type="domain" description="N-acetyltransferase" evidence="12">
    <location>
        <begin position="1"/>
        <end position="147"/>
    </location>
</feature>
<dbReference type="Pfam" id="PF00583">
    <property type="entry name" value="Acetyltransf_1"/>
    <property type="match status" value="1"/>
</dbReference>
<evidence type="ECO:0000256" key="2">
    <source>
        <dbReference type="ARBA" id="ARBA00004496"/>
    </source>
</evidence>
<reference evidence="13 14" key="1">
    <citation type="journal article" date="2015" name="Genome Biol. Evol.">
        <title>Phylogenomic analyses indicate that early fungi evolved digesting cell walls of algal ancestors of land plants.</title>
        <authorList>
            <person name="Chang Y."/>
            <person name="Wang S."/>
            <person name="Sekimoto S."/>
            <person name="Aerts A.L."/>
            <person name="Choi C."/>
            <person name="Clum A."/>
            <person name="LaButti K.M."/>
            <person name="Lindquist E.A."/>
            <person name="Yee Ngan C."/>
            <person name="Ohm R.A."/>
            <person name="Salamov A.A."/>
            <person name="Grigoriev I.V."/>
            <person name="Spatafora J.W."/>
            <person name="Berbee M.L."/>
        </authorList>
    </citation>
    <scope>NUCLEOTIDE SEQUENCE [LARGE SCALE GENOMIC DNA]</scope>
    <source>
        <strain evidence="13 14">NRRL 28638</strain>
    </source>
</reference>